<dbReference type="Pfam" id="PF13715">
    <property type="entry name" value="CarbopepD_reg_2"/>
    <property type="match status" value="1"/>
</dbReference>
<dbReference type="PANTHER" id="PTHR30069:SF29">
    <property type="entry name" value="HEMOGLOBIN AND HEMOGLOBIN-HAPTOGLOBIN-BINDING PROTEIN 1-RELATED"/>
    <property type="match status" value="1"/>
</dbReference>
<proteinExistence type="inferred from homology"/>
<dbReference type="InterPro" id="IPR012910">
    <property type="entry name" value="Plug_dom"/>
</dbReference>
<dbReference type="NCBIfam" id="TIGR04056">
    <property type="entry name" value="OMP_RagA_SusC"/>
    <property type="match status" value="1"/>
</dbReference>
<dbReference type="InterPro" id="IPR036942">
    <property type="entry name" value="Beta-barrel_TonB_sf"/>
</dbReference>
<evidence type="ECO:0000256" key="2">
    <source>
        <dbReference type="ARBA" id="ARBA00022448"/>
    </source>
</evidence>
<keyword evidence="7 8" id="KW-0998">Cell outer membrane</keyword>
<keyword evidence="2 8" id="KW-0813">Transport</keyword>
<sequence>MNRLLYIFIAFSLLHVSSPAFAQKISLSVTNASITDVISEIKKQTNIDFLYNNRALKNARPISIHCVNMELRPALDLCFEQQPFEYKIKNNTVMITRKKNRMQAADPILEPWLRLQGTVKDSVTAQILEGVSISVEGTGTGTRSDAMGNFIISAPEQQQVIVVSYLGYATQRIQVSSRLNMEVNLVREDTRLNEVVVIGYGTSPKGSVTGAISSVQSAVFENRPLNNSLEALQGTIPGLTVTRSSGQPGNQNYAVQIRGYSSINGNIPLILIDGILGDINTINPNDISEVSVLKDAAASIYGARAADGVMLISTKNGRKGPPEVSYTMNTGIKEPSYLRKISNTLHFAEFMNEGLLNVGMTGFPRDVFDKIKANAAPDLNGGWNYGITSYPGFYGYTDWNKAIYKNSLQQLHNLSVSGGTENNSYLVSLGYNQDDGAVKFGENRSDRYNMRLNYNFQLFKDLTFESRTSFENQAIVSPTMLANALTNVTRQFPYQPVYNALGQFYGYQGYENPAQTLQEAGDQHANHSRFNTNLKLEYKLLDGLKLTGQAAFKLDYTNDNAINRTFTRHNYTGEIQDIRNTPNSAYYANAKMLNKSYQVYFDYDRQLAHDHQITLTAGASLEQTKNEGQAIMGYNFPGNDIFTLNLADRTKVAYADFTGNLNNQALASYFGRLRYAFRQKMMLDLTARADVSSKFAASKRWSAIFPSAAFAYNLSEERFIKTLNTFDQLKFRLSWGKAGNQEIGNLGLYDYVSLISIVTNGSNNPLSYPIGFPNAGLVGAVSKPASPNRTWETIENKNIGIDGSVFRSRLTFSFDYFNKINSDMLVDIALPATFGGNVPSSNQGKLETKGFETIWSWKDNIADFKYSISLQLSDSKNKLVQLRNSDSYREGLNRFRQGYSIYSYFGYVYEGIIKTQDQLDRYKQLLGVPSRIGIGDVMYKDVDGDGKLTAFGDLSKGLSGDMTYLGNLLPRYNFSSNINLSYKQMDLGIFLQGVGKRNVQYEGSISTPNAFFWPSLEYYYGKTYSPERPNAEYPRYLPGSVGYDDIREYNYRTSALTMQNVAYLRFKVITLGYSLPARMASKIKMKSLRVYLSGQDLFTLSKGTLGGNFDPEDGYRNEGTYPFSKVYSFGLNLKF</sequence>
<dbReference type="OrthoDB" id="9768177at2"/>
<evidence type="ECO:0000256" key="5">
    <source>
        <dbReference type="ARBA" id="ARBA00022729"/>
    </source>
</evidence>
<comment type="subcellular location">
    <subcellularLocation>
        <location evidence="1 8">Cell outer membrane</location>
        <topology evidence="1 8">Multi-pass membrane protein</topology>
    </subcellularLocation>
</comment>
<evidence type="ECO:0000256" key="6">
    <source>
        <dbReference type="ARBA" id="ARBA00023136"/>
    </source>
</evidence>
<name>A0A4R6SXE5_9SPHI</name>
<dbReference type="SUPFAM" id="SSF56935">
    <property type="entry name" value="Porins"/>
    <property type="match status" value="1"/>
</dbReference>
<reference evidence="11 12" key="1">
    <citation type="submission" date="2019-03" db="EMBL/GenBank/DDBJ databases">
        <title>Genomic Encyclopedia of Archaeal and Bacterial Type Strains, Phase II (KMG-II): from individual species to whole genera.</title>
        <authorList>
            <person name="Goeker M."/>
        </authorList>
    </citation>
    <scope>NUCLEOTIDE SEQUENCE [LARGE SCALE GENOMIC DNA]</scope>
    <source>
        <strain evidence="11 12">DSM 19035</strain>
    </source>
</reference>
<evidence type="ECO:0000256" key="3">
    <source>
        <dbReference type="ARBA" id="ARBA00022452"/>
    </source>
</evidence>
<keyword evidence="4 8" id="KW-0812">Transmembrane</keyword>
<dbReference type="InterPro" id="IPR039426">
    <property type="entry name" value="TonB-dep_rcpt-like"/>
</dbReference>
<dbReference type="GO" id="GO:0044718">
    <property type="term" value="P:siderophore transmembrane transport"/>
    <property type="evidence" value="ECO:0007669"/>
    <property type="project" value="TreeGrafter"/>
</dbReference>
<evidence type="ECO:0000313" key="11">
    <source>
        <dbReference type="EMBL" id="TDQ11194.1"/>
    </source>
</evidence>
<dbReference type="Pfam" id="PF07715">
    <property type="entry name" value="Plug"/>
    <property type="match status" value="1"/>
</dbReference>
<evidence type="ECO:0000256" key="1">
    <source>
        <dbReference type="ARBA" id="ARBA00004571"/>
    </source>
</evidence>
<dbReference type="PROSITE" id="PS52016">
    <property type="entry name" value="TONB_DEPENDENT_REC_3"/>
    <property type="match status" value="1"/>
</dbReference>
<dbReference type="Proteomes" id="UP000295620">
    <property type="component" value="Unassembled WGS sequence"/>
</dbReference>
<keyword evidence="3 8" id="KW-1134">Transmembrane beta strand</keyword>
<evidence type="ECO:0000259" key="10">
    <source>
        <dbReference type="Pfam" id="PF07715"/>
    </source>
</evidence>
<accession>A0A4R6SXE5</accession>
<keyword evidence="5 9" id="KW-0732">Signal</keyword>
<feature type="signal peptide" evidence="9">
    <location>
        <begin position="1"/>
        <end position="22"/>
    </location>
</feature>
<keyword evidence="6 8" id="KW-0472">Membrane</keyword>
<evidence type="ECO:0000313" key="12">
    <source>
        <dbReference type="Proteomes" id="UP000295620"/>
    </source>
</evidence>
<evidence type="ECO:0000256" key="7">
    <source>
        <dbReference type="ARBA" id="ARBA00023237"/>
    </source>
</evidence>
<evidence type="ECO:0000256" key="8">
    <source>
        <dbReference type="PROSITE-ProRule" id="PRU01360"/>
    </source>
</evidence>
<gene>
    <name evidence="11" type="ORF">ATK78_0310</name>
</gene>
<organism evidence="11 12">
    <name type="scientific">Pedobacter metabolipauper</name>
    <dbReference type="NCBI Taxonomy" id="425513"/>
    <lineage>
        <taxon>Bacteria</taxon>
        <taxon>Pseudomonadati</taxon>
        <taxon>Bacteroidota</taxon>
        <taxon>Sphingobacteriia</taxon>
        <taxon>Sphingobacteriales</taxon>
        <taxon>Sphingobacteriaceae</taxon>
        <taxon>Pedobacter</taxon>
    </lineage>
</organism>
<dbReference type="GO" id="GO:0009279">
    <property type="term" value="C:cell outer membrane"/>
    <property type="evidence" value="ECO:0007669"/>
    <property type="project" value="UniProtKB-SubCell"/>
</dbReference>
<dbReference type="InterPro" id="IPR037066">
    <property type="entry name" value="Plug_dom_sf"/>
</dbReference>
<dbReference type="SUPFAM" id="SSF49464">
    <property type="entry name" value="Carboxypeptidase regulatory domain-like"/>
    <property type="match status" value="1"/>
</dbReference>
<feature type="chain" id="PRO_5020341825" evidence="9">
    <location>
        <begin position="23"/>
        <end position="1135"/>
    </location>
</feature>
<comment type="similarity">
    <text evidence="8">Belongs to the TonB-dependent receptor family.</text>
</comment>
<dbReference type="AlphaFoldDB" id="A0A4R6SXE5"/>
<dbReference type="RefSeq" id="WP_133574288.1">
    <property type="nucleotide sequence ID" value="NZ_SNYC01000003.1"/>
</dbReference>
<keyword evidence="12" id="KW-1185">Reference proteome</keyword>
<dbReference type="Gene3D" id="2.170.130.10">
    <property type="entry name" value="TonB-dependent receptor, plug domain"/>
    <property type="match status" value="1"/>
</dbReference>
<dbReference type="InterPro" id="IPR008969">
    <property type="entry name" value="CarboxyPept-like_regulatory"/>
</dbReference>
<feature type="domain" description="TonB-dependent receptor plug" evidence="10">
    <location>
        <begin position="206"/>
        <end position="309"/>
    </location>
</feature>
<dbReference type="Gene3D" id="2.40.170.20">
    <property type="entry name" value="TonB-dependent receptor, beta-barrel domain"/>
    <property type="match status" value="1"/>
</dbReference>
<dbReference type="PANTHER" id="PTHR30069">
    <property type="entry name" value="TONB-DEPENDENT OUTER MEMBRANE RECEPTOR"/>
    <property type="match status" value="1"/>
</dbReference>
<evidence type="ECO:0000256" key="4">
    <source>
        <dbReference type="ARBA" id="ARBA00022692"/>
    </source>
</evidence>
<dbReference type="GO" id="GO:0015344">
    <property type="term" value="F:siderophore uptake transmembrane transporter activity"/>
    <property type="evidence" value="ECO:0007669"/>
    <property type="project" value="TreeGrafter"/>
</dbReference>
<dbReference type="InterPro" id="IPR023996">
    <property type="entry name" value="TonB-dep_OMP_SusC/RagA"/>
</dbReference>
<dbReference type="Gene3D" id="2.60.40.1120">
    <property type="entry name" value="Carboxypeptidase-like, regulatory domain"/>
    <property type="match status" value="1"/>
</dbReference>
<evidence type="ECO:0000256" key="9">
    <source>
        <dbReference type="SAM" id="SignalP"/>
    </source>
</evidence>
<comment type="caution">
    <text evidence="11">The sequence shown here is derived from an EMBL/GenBank/DDBJ whole genome shotgun (WGS) entry which is preliminary data.</text>
</comment>
<dbReference type="EMBL" id="SNYC01000003">
    <property type="protein sequence ID" value="TDQ11194.1"/>
    <property type="molecule type" value="Genomic_DNA"/>
</dbReference>
<protein>
    <submittedName>
        <fullName evidence="11">TonB-linked SusC/RagA family outer membrane protein</fullName>
    </submittedName>
</protein>